<evidence type="ECO:0000259" key="2">
    <source>
        <dbReference type="Pfam" id="PF06985"/>
    </source>
</evidence>
<dbReference type="PANTHER" id="PTHR24148:SF64">
    <property type="entry name" value="HETEROKARYON INCOMPATIBILITY DOMAIN-CONTAINING PROTEIN"/>
    <property type="match status" value="1"/>
</dbReference>
<dbReference type="Proteomes" id="UP001302602">
    <property type="component" value="Unassembled WGS sequence"/>
</dbReference>
<evidence type="ECO:0000313" key="3">
    <source>
        <dbReference type="EMBL" id="KAK4122210.1"/>
    </source>
</evidence>
<dbReference type="Pfam" id="PF06985">
    <property type="entry name" value="HET"/>
    <property type="match status" value="1"/>
</dbReference>
<dbReference type="PANTHER" id="PTHR24148">
    <property type="entry name" value="ANKYRIN REPEAT DOMAIN-CONTAINING PROTEIN 39 HOMOLOG-RELATED"/>
    <property type="match status" value="1"/>
</dbReference>
<feature type="transmembrane region" description="Helical" evidence="1">
    <location>
        <begin position="82"/>
        <end position="99"/>
    </location>
</feature>
<proteinExistence type="predicted"/>
<organism evidence="3 4">
    <name type="scientific">Parathielavia appendiculata</name>
    <dbReference type="NCBI Taxonomy" id="2587402"/>
    <lineage>
        <taxon>Eukaryota</taxon>
        <taxon>Fungi</taxon>
        <taxon>Dikarya</taxon>
        <taxon>Ascomycota</taxon>
        <taxon>Pezizomycotina</taxon>
        <taxon>Sordariomycetes</taxon>
        <taxon>Sordariomycetidae</taxon>
        <taxon>Sordariales</taxon>
        <taxon>Chaetomiaceae</taxon>
        <taxon>Parathielavia</taxon>
    </lineage>
</organism>
<keyword evidence="1" id="KW-1133">Transmembrane helix</keyword>
<comment type="caution">
    <text evidence="3">The sequence shown here is derived from an EMBL/GenBank/DDBJ whole genome shotgun (WGS) entry which is preliminary data.</text>
</comment>
<dbReference type="Pfam" id="PF26639">
    <property type="entry name" value="Het-6_barrel"/>
    <property type="match status" value="1"/>
</dbReference>
<feature type="transmembrane region" description="Helical" evidence="1">
    <location>
        <begin position="12"/>
        <end position="34"/>
    </location>
</feature>
<accession>A0AAN6Z1K8</accession>
<reference evidence="3" key="1">
    <citation type="journal article" date="2023" name="Mol. Phylogenet. Evol.">
        <title>Genome-scale phylogeny and comparative genomics of the fungal order Sordariales.</title>
        <authorList>
            <person name="Hensen N."/>
            <person name="Bonometti L."/>
            <person name="Westerberg I."/>
            <person name="Brannstrom I.O."/>
            <person name="Guillou S."/>
            <person name="Cros-Aarteil S."/>
            <person name="Calhoun S."/>
            <person name="Haridas S."/>
            <person name="Kuo A."/>
            <person name="Mondo S."/>
            <person name="Pangilinan J."/>
            <person name="Riley R."/>
            <person name="LaButti K."/>
            <person name="Andreopoulos B."/>
            <person name="Lipzen A."/>
            <person name="Chen C."/>
            <person name="Yan M."/>
            <person name="Daum C."/>
            <person name="Ng V."/>
            <person name="Clum A."/>
            <person name="Steindorff A."/>
            <person name="Ohm R.A."/>
            <person name="Martin F."/>
            <person name="Silar P."/>
            <person name="Natvig D.O."/>
            <person name="Lalanne C."/>
            <person name="Gautier V."/>
            <person name="Ament-Velasquez S.L."/>
            <person name="Kruys A."/>
            <person name="Hutchinson M.I."/>
            <person name="Powell A.J."/>
            <person name="Barry K."/>
            <person name="Miller A.N."/>
            <person name="Grigoriev I.V."/>
            <person name="Debuchy R."/>
            <person name="Gladieux P."/>
            <person name="Hiltunen Thoren M."/>
            <person name="Johannesson H."/>
        </authorList>
    </citation>
    <scope>NUCLEOTIDE SEQUENCE</scope>
    <source>
        <strain evidence="3">CBS 731.68</strain>
    </source>
</reference>
<keyword evidence="1" id="KW-0812">Transmembrane</keyword>
<dbReference type="GeneID" id="87824421"/>
<evidence type="ECO:0000313" key="4">
    <source>
        <dbReference type="Proteomes" id="UP001302602"/>
    </source>
</evidence>
<protein>
    <recommendedName>
        <fullName evidence="2">Heterokaryon incompatibility domain-containing protein</fullName>
    </recommendedName>
</protein>
<dbReference type="RefSeq" id="XP_062645981.1">
    <property type="nucleotide sequence ID" value="XM_062787651.1"/>
</dbReference>
<feature type="transmembrane region" description="Helical" evidence="1">
    <location>
        <begin position="155"/>
        <end position="178"/>
    </location>
</feature>
<sequence>MNRIRERYLILLFARAVEHTRNALIGLALDYLAYRIGRLWVVGAATLVVRNGRAVFLFSWAVERLCLYLLAVVGGVDQLDSCFVFSIALFVVHVAHPLVFTNEVNLPLAEVWHDFRQTGVPTLPVFVYMVGMVHYPRWTARTTLNMVFKRVPQWLWWHCTLEGAWNVSLCVCCALVLYQTVLVPLVMFLRVVAELAWRWVGREYYRLCVWALHLLTRGKPPGGFHRQRRLGHNKILRPFAYTSLGDDQMRVLHLLPRGNSATVRCELEHVSLDKRLIYEAMSYTWGPQHPEEVWFCKTVYINNHPLRVTQRVYDLLLNRSPAFSPRTIWIDAICINQKDDLEKGRQVALMHQIFSRASRVTVSLGEAPNAHLAIDLLFELSHLFKNYDMTDAELWERYTPERRSARWLALGDMMEHPYFTRIWIVQEVAANENVHVVYGGQLINWDTLMRVLPPLLMANRLSMLVEDTAVVGTKRIALINGFHIITMDKVREATQNDDPPNLADMLVPCWTLQGSDRRDKIFALWALASDGDNDLVRPDYTKTDAQVFTDAAVYMGLRGTGQDMLRVLGCAGIGWLRDVPDIPSWAPDWSTVGRSMIGAFPQQSTNQYRPYGDLETSALRVIAGDSMMLELDAIIVVEPIKHMTREFQRPMAQTKHGYLTDINQMARLTEIWVAEALCLVGDHLGHDVAKVIYPPTGQTLEEAFWRTLIVDFATYSGDASMAPTKQNRPAPAAYGAYYRDYLAYHISNPDAAEVMASPTLLAVLSSLMVRRHRDAEYFDPQDDMDRPRKSGLWATAVQSHCLSRKLAITGENGLLALVPPGSEAGDTIAIVPGVMTPLIVRPVGQCTVDNDEVAKLAVSLVGECYVHGLMDGGEWVKQEAVKRIVMI</sequence>
<dbReference type="InterPro" id="IPR010730">
    <property type="entry name" value="HET"/>
</dbReference>
<dbReference type="AlphaFoldDB" id="A0AAN6Z1K8"/>
<name>A0AAN6Z1K8_9PEZI</name>
<dbReference type="EMBL" id="MU853231">
    <property type="protein sequence ID" value="KAK4122210.1"/>
    <property type="molecule type" value="Genomic_DNA"/>
</dbReference>
<keyword evidence="1" id="KW-0472">Membrane</keyword>
<feature type="domain" description="Heterokaryon incompatibility" evidence="2">
    <location>
        <begin position="278"/>
        <end position="427"/>
    </location>
</feature>
<keyword evidence="4" id="KW-1185">Reference proteome</keyword>
<dbReference type="InterPro" id="IPR052895">
    <property type="entry name" value="HetReg/Transcr_Mod"/>
</dbReference>
<feature type="transmembrane region" description="Helical" evidence="1">
    <location>
        <begin position="54"/>
        <end position="75"/>
    </location>
</feature>
<feature type="transmembrane region" description="Helical" evidence="1">
    <location>
        <begin position="119"/>
        <end position="135"/>
    </location>
</feature>
<gene>
    <name evidence="3" type="ORF">N657DRAFT_494594</name>
</gene>
<reference evidence="3" key="2">
    <citation type="submission" date="2023-05" db="EMBL/GenBank/DDBJ databases">
        <authorList>
            <consortium name="Lawrence Berkeley National Laboratory"/>
            <person name="Steindorff A."/>
            <person name="Hensen N."/>
            <person name="Bonometti L."/>
            <person name="Westerberg I."/>
            <person name="Brannstrom I.O."/>
            <person name="Guillou S."/>
            <person name="Cros-Aarteil S."/>
            <person name="Calhoun S."/>
            <person name="Haridas S."/>
            <person name="Kuo A."/>
            <person name="Mondo S."/>
            <person name="Pangilinan J."/>
            <person name="Riley R."/>
            <person name="Labutti K."/>
            <person name="Andreopoulos B."/>
            <person name="Lipzen A."/>
            <person name="Chen C."/>
            <person name="Yanf M."/>
            <person name="Daum C."/>
            <person name="Ng V."/>
            <person name="Clum A."/>
            <person name="Ohm R."/>
            <person name="Martin F."/>
            <person name="Silar P."/>
            <person name="Natvig D."/>
            <person name="Lalanne C."/>
            <person name="Gautier V."/>
            <person name="Ament-Velasquez S.L."/>
            <person name="Kruys A."/>
            <person name="Hutchinson M.I."/>
            <person name="Powell A.J."/>
            <person name="Barry K."/>
            <person name="Miller A.N."/>
            <person name="Grigoriev I.V."/>
            <person name="Debuchy R."/>
            <person name="Gladieux P."/>
            <person name="Thoren M.H."/>
            <person name="Johannesson H."/>
        </authorList>
    </citation>
    <scope>NUCLEOTIDE SEQUENCE</scope>
    <source>
        <strain evidence="3">CBS 731.68</strain>
    </source>
</reference>
<evidence type="ECO:0000256" key="1">
    <source>
        <dbReference type="SAM" id="Phobius"/>
    </source>
</evidence>